<dbReference type="AlphaFoldDB" id="A0AAD6XLS2"/>
<evidence type="ECO:0000313" key="3">
    <source>
        <dbReference type="EMBL" id="KAJ7073408.1"/>
    </source>
</evidence>
<protein>
    <submittedName>
        <fullName evidence="3">Uncharacterized protein</fullName>
    </submittedName>
</protein>
<keyword evidence="1" id="KW-0812">Transmembrane</keyword>
<keyword evidence="4" id="KW-1185">Reference proteome</keyword>
<name>A0AAD6XLS2_9AGAR</name>
<evidence type="ECO:0000313" key="4">
    <source>
        <dbReference type="Proteomes" id="UP001222325"/>
    </source>
</evidence>
<proteinExistence type="predicted"/>
<evidence type="ECO:0000256" key="1">
    <source>
        <dbReference type="SAM" id="Phobius"/>
    </source>
</evidence>
<keyword evidence="1" id="KW-0472">Membrane</keyword>
<dbReference type="Proteomes" id="UP001222325">
    <property type="component" value="Unassembled WGS sequence"/>
</dbReference>
<evidence type="ECO:0000256" key="2">
    <source>
        <dbReference type="SAM" id="SignalP"/>
    </source>
</evidence>
<feature type="signal peptide" evidence="2">
    <location>
        <begin position="1"/>
        <end position="18"/>
    </location>
</feature>
<organism evidence="3 4">
    <name type="scientific">Mycena belliarum</name>
    <dbReference type="NCBI Taxonomy" id="1033014"/>
    <lineage>
        <taxon>Eukaryota</taxon>
        <taxon>Fungi</taxon>
        <taxon>Dikarya</taxon>
        <taxon>Basidiomycota</taxon>
        <taxon>Agaricomycotina</taxon>
        <taxon>Agaricomycetes</taxon>
        <taxon>Agaricomycetidae</taxon>
        <taxon>Agaricales</taxon>
        <taxon>Marasmiineae</taxon>
        <taxon>Mycenaceae</taxon>
        <taxon>Mycena</taxon>
    </lineage>
</organism>
<accession>A0AAD6XLS2</accession>
<comment type="caution">
    <text evidence="3">The sequence shown here is derived from an EMBL/GenBank/DDBJ whole genome shotgun (WGS) entry which is preliminary data.</text>
</comment>
<keyword evidence="2" id="KW-0732">Signal</keyword>
<keyword evidence="1" id="KW-1133">Transmembrane helix</keyword>
<feature type="chain" id="PRO_5041970785" evidence="2">
    <location>
        <begin position="19"/>
        <end position="771"/>
    </location>
</feature>
<reference evidence="3" key="1">
    <citation type="submission" date="2023-03" db="EMBL/GenBank/DDBJ databases">
        <title>Massive genome expansion in bonnet fungi (Mycena s.s.) driven by repeated elements and novel gene families across ecological guilds.</title>
        <authorList>
            <consortium name="Lawrence Berkeley National Laboratory"/>
            <person name="Harder C.B."/>
            <person name="Miyauchi S."/>
            <person name="Viragh M."/>
            <person name="Kuo A."/>
            <person name="Thoen E."/>
            <person name="Andreopoulos B."/>
            <person name="Lu D."/>
            <person name="Skrede I."/>
            <person name="Drula E."/>
            <person name="Henrissat B."/>
            <person name="Morin E."/>
            <person name="Kohler A."/>
            <person name="Barry K."/>
            <person name="LaButti K."/>
            <person name="Morin E."/>
            <person name="Salamov A."/>
            <person name="Lipzen A."/>
            <person name="Mereny Z."/>
            <person name="Hegedus B."/>
            <person name="Baldrian P."/>
            <person name="Stursova M."/>
            <person name="Weitz H."/>
            <person name="Taylor A."/>
            <person name="Grigoriev I.V."/>
            <person name="Nagy L.G."/>
            <person name="Martin F."/>
            <person name="Kauserud H."/>
        </authorList>
    </citation>
    <scope>NUCLEOTIDE SEQUENCE</scope>
    <source>
        <strain evidence="3">CBHHK173m</strain>
    </source>
</reference>
<gene>
    <name evidence="3" type="ORF">B0H15DRAFT_957245</name>
</gene>
<dbReference type="EMBL" id="JARJCN010000115">
    <property type="protein sequence ID" value="KAJ7073408.1"/>
    <property type="molecule type" value="Genomic_DNA"/>
</dbReference>
<feature type="transmembrane region" description="Helical" evidence="1">
    <location>
        <begin position="704"/>
        <end position="728"/>
    </location>
</feature>
<sequence length="771" mass="80541">MHAPLLLAVFFFFRFSLQAPFFREEQMLSLAFVLLSAAFANGAAALVARGSIVCPAENNDNMPLNQKYSTGDRLFCTYSGDGEPCSYFSDGGLDHGSDKCPSDISQPVAWNFNTSLVLCAAFNAKLDVKSTIGQLSSSLNVSASVVECTYSDGSECYYNLGDGSTNHGTGTCPHSIGSTVYGSDYVCTSANFQSALIGSSLVVSASESILACVFEDKTLCKYSWADGSRIPGAGSMCPQYVTKSMVYSGQAPWMDYSAKCLPTLSHAPATAGALSDDDSILTCDYTSVSVVCEYQFSSGHLVGGGSDCPPLLNETAYGPPIGAGAAAAGSSVASSSSSSSPSSSSASSSSSSSSLSPGQYICAALNNNLTVSQYGNALEDVLWIGDGLVCNYHDDTSCYYSQKDGNHINDWTQICPPAVHKVFVGSFTNCAELHADTIKTSGEYTCLTETLNASILIGADVISVSDSLQVCLYDDATTCLYSMQGSLNPQSGGSCPKSVASWTKPQSSSNTSTYSSSESQNYGSSSPWGNGCLAFNEHITASSTLGSQLKASLNISESVVKCTYSDNNDCYYNRKNGNHSTSYSAGQYCPDSIAQSTESSYVCVSANLNASVLLGSSVIISETEPLSIVACVFEDQTSCLYDTHMGTLHTGGGSWCPKSTTESPDHQPGYGTGPAAAGAGKGLLAESGSTDNKSSSGIMISKPVLIALLALNGFLVIAVLAIGCFIVFRSPSVGNPRLKPLNAGSGYKTVDSLSVPLTHGDDTYYDPPTKH</sequence>